<dbReference type="RefSeq" id="WP_084371172.1">
    <property type="nucleotide sequence ID" value="NZ_FWYF01000001.1"/>
</dbReference>
<dbReference type="OrthoDB" id="9789139at2"/>
<evidence type="ECO:0000259" key="1">
    <source>
        <dbReference type="SMART" id="SM00986"/>
    </source>
</evidence>
<keyword evidence="3" id="KW-1185">Reference proteome</keyword>
<dbReference type="SUPFAM" id="SSF52141">
    <property type="entry name" value="Uracil-DNA glycosylase-like"/>
    <property type="match status" value="1"/>
</dbReference>
<dbReference type="CDD" id="cd10033">
    <property type="entry name" value="UDG_like"/>
    <property type="match status" value="1"/>
</dbReference>
<protein>
    <submittedName>
        <fullName evidence="2">Uracil-DNA glycosylase</fullName>
    </submittedName>
</protein>
<dbReference type="EMBL" id="FWYF01000001">
    <property type="protein sequence ID" value="SMD32517.1"/>
    <property type="molecule type" value="Genomic_DNA"/>
</dbReference>
<dbReference type="Proteomes" id="UP000192472">
    <property type="component" value="Unassembled WGS sequence"/>
</dbReference>
<dbReference type="PANTHER" id="PTHR42160:SF1">
    <property type="entry name" value="URACIL-DNA GLYCOSYLASE SUPERFAMILY PROTEIN"/>
    <property type="match status" value="1"/>
</dbReference>
<name>A0A1W2G771_REIFA</name>
<dbReference type="PANTHER" id="PTHR42160">
    <property type="entry name" value="URACIL-DNA GLYCOSYLASE SUPERFAMILY PROTEIN"/>
    <property type="match status" value="1"/>
</dbReference>
<dbReference type="STRING" id="692418.SAMN04488029_0862"/>
<reference evidence="2 3" key="1">
    <citation type="submission" date="2017-04" db="EMBL/GenBank/DDBJ databases">
        <authorList>
            <person name="Afonso C.L."/>
            <person name="Miller P.J."/>
            <person name="Scott M.A."/>
            <person name="Spackman E."/>
            <person name="Goraichik I."/>
            <person name="Dimitrov K.M."/>
            <person name="Suarez D.L."/>
            <person name="Swayne D.E."/>
        </authorList>
    </citation>
    <scope>NUCLEOTIDE SEQUENCE [LARGE SCALE GENOMIC DNA]</scope>
    <source>
        <strain evidence="2 3">DSM 26133</strain>
    </source>
</reference>
<dbReference type="Gene3D" id="3.40.470.10">
    <property type="entry name" value="Uracil-DNA glycosylase-like domain"/>
    <property type="match status" value="1"/>
</dbReference>
<evidence type="ECO:0000313" key="3">
    <source>
        <dbReference type="Proteomes" id="UP000192472"/>
    </source>
</evidence>
<dbReference type="InterPro" id="IPR047124">
    <property type="entry name" value="HI_0220.2"/>
</dbReference>
<dbReference type="InterPro" id="IPR036895">
    <property type="entry name" value="Uracil-DNA_glycosylase-like_sf"/>
</dbReference>
<dbReference type="SMART" id="SM00986">
    <property type="entry name" value="UDG"/>
    <property type="match status" value="1"/>
</dbReference>
<evidence type="ECO:0000313" key="2">
    <source>
        <dbReference type="EMBL" id="SMD32517.1"/>
    </source>
</evidence>
<feature type="domain" description="Uracil-DNA glycosylase-like" evidence="1">
    <location>
        <begin position="25"/>
        <end position="182"/>
    </location>
</feature>
<dbReference type="SMART" id="SM00987">
    <property type="entry name" value="UreE_C"/>
    <property type="match status" value="1"/>
</dbReference>
<dbReference type="Pfam" id="PF03167">
    <property type="entry name" value="UDG"/>
    <property type="match status" value="1"/>
</dbReference>
<proteinExistence type="predicted"/>
<accession>A0A1W2G771</accession>
<sequence>MKTQLNEIRSCTICSAHLPQGTRPVLAADPSSKIVIIGQAPGARVHETGVPWDDKSGENLRGWLGVDEHTFYDPSQIALLPMGFCYPGKGKSGDLPPRPECAPQWHDKVLSLLKEVRLTLLIGQYAQQYYLGNETKKTLTETVRSFKDYLPDYFVLPHPSPRNNIWRAKNRWFDETVLPELQKKVESVL</sequence>
<gene>
    <name evidence="2" type="ORF">SAMN04488029_0862</name>
</gene>
<organism evidence="2 3">
    <name type="scientific">Reichenbachiella faecimaris</name>
    <dbReference type="NCBI Taxonomy" id="692418"/>
    <lineage>
        <taxon>Bacteria</taxon>
        <taxon>Pseudomonadati</taxon>
        <taxon>Bacteroidota</taxon>
        <taxon>Cytophagia</taxon>
        <taxon>Cytophagales</taxon>
        <taxon>Reichenbachiellaceae</taxon>
        <taxon>Reichenbachiella</taxon>
    </lineage>
</organism>
<dbReference type="AlphaFoldDB" id="A0A1W2G771"/>
<dbReference type="InterPro" id="IPR005122">
    <property type="entry name" value="Uracil-DNA_glycosylase-like"/>
</dbReference>